<dbReference type="OrthoDB" id="1668230at2759"/>
<evidence type="ECO:0000259" key="2">
    <source>
        <dbReference type="PROSITE" id="PS50011"/>
    </source>
</evidence>
<feature type="binding site" evidence="1">
    <location>
        <position position="116"/>
    </location>
    <ligand>
        <name>ATP</name>
        <dbReference type="ChEBI" id="CHEBI:30616"/>
    </ligand>
</feature>
<name>A0A397V0P2_9GLOM</name>
<dbReference type="Gene3D" id="1.10.510.10">
    <property type="entry name" value="Transferase(Phosphotransferase) domain 1"/>
    <property type="match status" value="3"/>
</dbReference>
<evidence type="ECO:0000313" key="3">
    <source>
        <dbReference type="EMBL" id="RIB13473.1"/>
    </source>
</evidence>
<dbReference type="PRINTS" id="PR00109">
    <property type="entry name" value="TYRKINASE"/>
</dbReference>
<organism evidence="3 4">
    <name type="scientific">Gigaspora rosea</name>
    <dbReference type="NCBI Taxonomy" id="44941"/>
    <lineage>
        <taxon>Eukaryota</taxon>
        <taxon>Fungi</taxon>
        <taxon>Fungi incertae sedis</taxon>
        <taxon>Mucoromycota</taxon>
        <taxon>Glomeromycotina</taxon>
        <taxon>Glomeromycetes</taxon>
        <taxon>Diversisporales</taxon>
        <taxon>Gigasporaceae</taxon>
        <taxon>Gigaspora</taxon>
    </lineage>
</organism>
<keyword evidence="3" id="KW-0808">Transferase</keyword>
<dbReference type="SUPFAM" id="SSF56112">
    <property type="entry name" value="Protein kinase-like (PK-like)"/>
    <property type="match status" value="3"/>
</dbReference>
<gene>
    <name evidence="3" type="ORF">C2G38_2040941</name>
</gene>
<dbReference type="InterPro" id="IPR011009">
    <property type="entry name" value="Kinase-like_dom_sf"/>
</dbReference>
<dbReference type="InterPro" id="IPR051681">
    <property type="entry name" value="Ser/Thr_Kinases-Pseudokinases"/>
</dbReference>
<keyword evidence="1" id="KW-0067">ATP-binding</keyword>
<dbReference type="STRING" id="44941.A0A397V0P2"/>
<dbReference type="EMBL" id="QKWP01000920">
    <property type="protein sequence ID" value="RIB13473.1"/>
    <property type="molecule type" value="Genomic_DNA"/>
</dbReference>
<dbReference type="PROSITE" id="PS00107">
    <property type="entry name" value="PROTEIN_KINASE_ATP"/>
    <property type="match status" value="1"/>
</dbReference>
<feature type="domain" description="Protein kinase" evidence="2">
    <location>
        <begin position="89"/>
        <end position="309"/>
    </location>
</feature>
<keyword evidence="4" id="KW-1185">Reference proteome</keyword>
<dbReference type="AlphaFoldDB" id="A0A397V0P2"/>
<keyword evidence="3" id="KW-0418">Kinase</keyword>
<reference evidence="3 4" key="1">
    <citation type="submission" date="2018-06" db="EMBL/GenBank/DDBJ databases">
        <title>Comparative genomics reveals the genomic features of Rhizophagus irregularis, R. cerebriforme, R. diaphanum and Gigaspora rosea, and their symbiotic lifestyle signature.</title>
        <authorList>
            <person name="Morin E."/>
            <person name="San Clemente H."/>
            <person name="Chen E.C.H."/>
            <person name="De La Providencia I."/>
            <person name="Hainaut M."/>
            <person name="Kuo A."/>
            <person name="Kohler A."/>
            <person name="Murat C."/>
            <person name="Tang N."/>
            <person name="Roy S."/>
            <person name="Loubradou J."/>
            <person name="Henrissat B."/>
            <person name="Grigoriev I.V."/>
            <person name="Corradi N."/>
            <person name="Roux C."/>
            <person name="Martin F.M."/>
        </authorList>
    </citation>
    <scope>NUCLEOTIDE SEQUENCE [LARGE SCALE GENOMIC DNA]</scope>
    <source>
        <strain evidence="3 4">DAOM 194757</strain>
    </source>
</reference>
<dbReference type="GO" id="GO:0004674">
    <property type="term" value="F:protein serine/threonine kinase activity"/>
    <property type="evidence" value="ECO:0007669"/>
    <property type="project" value="TreeGrafter"/>
</dbReference>
<protein>
    <submittedName>
        <fullName evidence="3">Kinase-like domain-containing protein</fullName>
    </submittedName>
</protein>
<dbReference type="Pfam" id="PF07714">
    <property type="entry name" value="PK_Tyr_Ser-Thr"/>
    <property type="match status" value="3"/>
</dbReference>
<evidence type="ECO:0000256" key="1">
    <source>
        <dbReference type="PROSITE-ProRule" id="PRU10141"/>
    </source>
</evidence>
<dbReference type="PROSITE" id="PS50011">
    <property type="entry name" value="PROTEIN_KINASE_DOM"/>
    <property type="match status" value="1"/>
</dbReference>
<dbReference type="InterPro" id="IPR017441">
    <property type="entry name" value="Protein_kinase_ATP_BS"/>
</dbReference>
<dbReference type="PANTHER" id="PTHR44329">
    <property type="entry name" value="SERINE/THREONINE-PROTEIN KINASE TNNI3K-RELATED"/>
    <property type="match status" value="1"/>
</dbReference>
<comment type="caution">
    <text evidence="3">The sequence shown here is derived from an EMBL/GenBank/DDBJ whole genome shotgun (WGS) entry which is preliminary data.</text>
</comment>
<dbReference type="InterPro" id="IPR001245">
    <property type="entry name" value="Ser-Thr/Tyr_kinase_cat_dom"/>
</dbReference>
<sequence length="421" mass="48883">MMEDKNSCYMILQLADGDDLREYLAKNFNKLRWADKFRIAKDIAQGLSYLHRRDIFNCELDDEKILNYMRQLRDAILEYRIGHLDYAEFTNINGIGKGGFGSVFETQWKGKKVALKRIEMDKFLEEMEVQKLIREFAENGNLREYLENEFLKLQWSDKLHIAEEIALGLGFLHDQGIIHRNLHSKSILVHDRRMLVADFGISNQTEELVKSAIEMPEYVDPQYLMKSSYKLDKKSDIYSLGVVFWEISSGRPPFNSLDKLKKIFKLVNGAREIPAKNTPFNFVELYSKCWAHNPNERPLIRKALENFGLSKLMLESSIATNSICGIAGYVEPQCFINPQYKRNKTSDIYSLGVILWEISSGRPPESDYTAILKIISGERDKPVANTPEKYIELYSDCWNLEPEERPEISEVFDELNKLLSD</sequence>
<accession>A0A397V0P2</accession>
<dbReference type="InterPro" id="IPR000719">
    <property type="entry name" value="Prot_kinase_dom"/>
</dbReference>
<dbReference type="GO" id="GO:0005524">
    <property type="term" value="F:ATP binding"/>
    <property type="evidence" value="ECO:0007669"/>
    <property type="project" value="UniProtKB-UniRule"/>
</dbReference>
<proteinExistence type="predicted"/>
<keyword evidence="1" id="KW-0547">Nucleotide-binding</keyword>
<dbReference type="Proteomes" id="UP000266673">
    <property type="component" value="Unassembled WGS sequence"/>
</dbReference>
<evidence type="ECO:0000313" key="4">
    <source>
        <dbReference type="Proteomes" id="UP000266673"/>
    </source>
</evidence>